<name>A0A2P4UF00_9ACTN</name>
<gene>
    <name evidence="1" type="ORF">BTM25_47700</name>
</gene>
<accession>A0A2P4UF00</accession>
<organism evidence="1 2">
    <name type="scientific">Actinomadura rubteroloni</name>
    <dbReference type="NCBI Taxonomy" id="1926885"/>
    <lineage>
        <taxon>Bacteria</taxon>
        <taxon>Bacillati</taxon>
        <taxon>Actinomycetota</taxon>
        <taxon>Actinomycetes</taxon>
        <taxon>Streptosporangiales</taxon>
        <taxon>Thermomonosporaceae</taxon>
        <taxon>Actinomadura</taxon>
    </lineage>
</organism>
<protein>
    <submittedName>
        <fullName evidence="1">Uncharacterized protein</fullName>
    </submittedName>
</protein>
<dbReference type="Proteomes" id="UP000242367">
    <property type="component" value="Unassembled WGS sequence"/>
</dbReference>
<evidence type="ECO:0000313" key="1">
    <source>
        <dbReference type="EMBL" id="POM23611.1"/>
    </source>
</evidence>
<evidence type="ECO:0000313" key="2">
    <source>
        <dbReference type="Proteomes" id="UP000242367"/>
    </source>
</evidence>
<dbReference type="AlphaFoldDB" id="A0A2P4UF00"/>
<dbReference type="EMBL" id="MTBP01000003">
    <property type="protein sequence ID" value="POM23611.1"/>
    <property type="molecule type" value="Genomic_DNA"/>
</dbReference>
<sequence length="44" mass="4814">MTLCHCDWWGKGSLPERAMDNSRIVTTLLRNGCVSRPGPKGATP</sequence>
<comment type="caution">
    <text evidence="1">The sequence shown here is derived from an EMBL/GenBank/DDBJ whole genome shotgun (WGS) entry which is preliminary data.</text>
</comment>
<proteinExistence type="predicted"/>
<reference evidence="1 2" key="1">
    <citation type="journal article" date="2017" name="Chemistry">
        <title>Isolation, Biosynthesis and Chemical Modifications of Rubterolones A-F: Rare Tropolone Alkaloids from Actinomadura sp. 5-2.</title>
        <authorList>
            <person name="Guo H."/>
            <person name="Benndorf R."/>
            <person name="Leichnitz D."/>
            <person name="Klassen J.L."/>
            <person name="Vollmers J."/>
            <person name="Gorls H."/>
            <person name="Steinacker M."/>
            <person name="Weigel C."/>
            <person name="Dahse H.M."/>
            <person name="Kaster A.K."/>
            <person name="de Beer Z.W."/>
            <person name="Poulsen M."/>
            <person name="Beemelmanns C."/>
        </authorList>
    </citation>
    <scope>NUCLEOTIDE SEQUENCE [LARGE SCALE GENOMIC DNA]</scope>
    <source>
        <strain evidence="1 2">5-2</strain>
    </source>
</reference>
<keyword evidence="2" id="KW-1185">Reference proteome</keyword>